<evidence type="ECO:0000256" key="1">
    <source>
        <dbReference type="SAM" id="Phobius"/>
    </source>
</evidence>
<feature type="transmembrane region" description="Helical" evidence="1">
    <location>
        <begin position="606"/>
        <end position="624"/>
    </location>
</feature>
<sequence length="733" mass="82696">MIKKTKILYLLGILLYLGGIVSIYYYPKNAHTTYMSENALMPGTARVTFDYNDGSKVSQFSNGFQNHLSRYNKQHQSLHGKKVKIDPYERSKSCSQWLVEQLKDIGLEAYIHRYNIPLTTTMSNSSIGNNNNNNNNNNQTYKRQGYNVYSVLRAPKSDGRESIVLSTSFNSSDDSLIPTPSSINSGTESSIGVALTIMQYLHKKGNIWLAKDLILIISDTFLEQSSTDNNIGLKSWLHDYHDSTMIVNDDINRKANKNNNNKNNNSGDFIGNNYFPRAGAIQAAINIETSNKKYQSDHVYVLAEGSNGQLPNLDLINTVGRLAKREGYSKSMLLSPSSPSNKIDELQFIPIEHRTLARFMLNQAIGIPTGDHGLFNKYHIDAITLGVSGSSSTMGARVLIGTIRSLNNLLERLHQSFYYYLLPSPFHYVSIGEYMISIGLIISPLAFGVIYLLISLSNVFTSPTIFTPKSKSTNTTTTQKKKKNLFEELGTFECFDTPKDIVYSIAIVVFFQLIGISLFSLPQTFTNATSIILNYLSNFEIIGLFGVFGLSYFILFIIVLPIFDKIFYPKNEPIKTFKESKLKTDNSSQLITNSNRNHLKSSSNSFFVFSNLPILIFITTMSLLNFSFCTFASILSIPLCFISHITNNNNNNNNNNISKIILIIKKLIVYSLLLLFSPPVILYSFSHYILNDQNVFIFLLSIIKQYDQYSTLLFPFLTLIYIPLNLSILKSIK</sequence>
<evidence type="ECO:0000313" key="3">
    <source>
        <dbReference type="Proteomes" id="UP001344447"/>
    </source>
</evidence>
<keyword evidence="1" id="KW-1133">Transmembrane helix</keyword>
<proteinExistence type="predicted"/>
<keyword evidence="1" id="KW-0472">Membrane</keyword>
<dbReference type="InterPro" id="IPR007246">
    <property type="entry name" value="Gaa1"/>
</dbReference>
<organism evidence="2 3">
    <name type="scientific">Dictyostelium firmibasis</name>
    <dbReference type="NCBI Taxonomy" id="79012"/>
    <lineage>
        <taxon>Eukaryota</taxon>
        <taxon>Amoebozoa</taxon>
        <taxon>Evosea</taxon>
        <taxon>Eumycetozoa</taxon>
        <taxon>Dictyostelia</taxon>
        <taxon>Dictyosteliales</taxon>
        <taxon>Dictyosteliaceae</taxon>
        <taxon>Dictyostelium</taxon>
    </lineage>
</organism>
<gene>
    <name evidence="2" type="ORF">RB653_008068</name>
</gene>
<feature type="transmembrane region" description="Helical" evidence="1">
    <location>
        <begin position="630"/>
        <end position="646"/>
    </location>
</feature>
<dbReference type="AlphaFoldDB" id="A0AAN7TZ57"/>
<dbReference type="GO" id="GO:0016255">
    <property type="term" value="P:attachment of GPI anchor to protein"/>
    <property type="evidence" value="ECO:0007669"/>
    <property type="project" value="TreeGrafter"/>
</dbReference>
<dbReference type="EMBL" id="JAVFKY010000003">
    <property type="protein sequence ID" value="KAK5578398.1"/>
    <property type="molecule type" value="Genomic_DNA"/>
</dbReference>
<dbReference type="Pfam" id="PF04114">
    <property type="entry name" value="Gaa1"/>
    <property type="match status" value="1"/>
</dbReference>
<dbReference type="PANTHER" id="PTHR13304:SF0">
    <property type="entry name" value="GLYCOSYLPHOSPHATIDYLINOSITOL ANCHOR ATTACHMENT 1 PROTEIN"/>
    <property type="match status" value="1"/>
</dbReference>
<feature type="transmembrane region" description="Helical" evidence="1">
    <location>
        <begin position="667"/>
        <end position="689"/>
    </location>
</feature>
<feature type="transmembrane region" description="Helical" evidence="1">
    <location>
        <begin position="709"/>
        <end position="729"/>
    </location>
</feature>
<evidence type="ECO:0000313" key="2">
    <source>
        <dbReference type="EMBL" id="KAK5578398.1"/>
    </source>
</evidence>
<dbReference type="PANTHER" id="PTHR13304">
    <property type="entry name" value="GLYCOSYLPHOSPHATIDYLINOSITOL ANCHOR ATTACHMENT 1 PROTEIN"/>
    <property type="match status" value="1"/>
</dbReference>
<name>A0AAN7TZ57_9MYCE</name>
<dbReference type="Proteomes" id="UP001344447">
    <property type="component" value="Unassembled WGS sequence"/>
</dbReference>
<dbReference type="GO" id="GO:0042765">
    <property type="term" value="C:GPI-anchor transamidase complex"/>
    <property type="evidence" value="ECO:0007669"/>
    <property type="project" value="InterPro"/>
</dbReference>
<feature type="transmembrane region" description="Helical" evidence="1">
    <location>
        <begin position="501"/>
        <end position="521"/>
    </location>
</feature>
<protein>
    <submittedName>
        <fullName evidence="2">Uncharacterized protein</fullName>
    </submittedName>
</protein>
<feature type="transmembrane region" description="Helical" evidence="1">
    <location>
        <begin position="7"/>
        <end position="26"/>
    </location>
</feature>
<comment type="caution">
    <text evidence="2">The sequence shown here is derived from an EMBL/GenBank/DDBJ whole genome shotgun (WGS) entry which is preliminary data.</text>
</comment>
<keyword evidence="1" id="KW-0812">Transmembrane</keyword>
<reference evidence="2 3" key="1">
    <citation type="submission" date="2023-11" db="EMBL/GenBank/DDBJ databases">
        <title>Dfirmibasis_genome.</title>
        <authorList>
            <person name="Edelbroek B."/>
            <person name="Kjellin J."/>
            <person name="Jerlstrom-Hultqvist J."/>
            <person name="Soderbom F."/>
        </authorList>
    </citation>
    <scope>NUCLEOTIDE SEQUENCE [LARGE SCALE GENOMIC DNA]</scope>
    <source>
        <strain evidence="2 3">TNS-C-14</strain>
    </source>
</reference>
<keyword evidence="3" id="KW-1185">Reference proteome</keyword>
<feature type="transmembrane region" description="Helical" evidence="1">
    <location>
        <begin position="434"/>
        <end position="454"/>
    </location>
</feature>
<accession>A0AAN7TZ57</accession>
<feature type="transmembrane region" description="Helical" evidence="1">
    <location>
        <begin position="541"/>
        <end position="563"/>
    </location>
</feature>